<dbReference type="Pfam" id="PF22938">
    <property type="entry name" value="Integrase_p58_C"/>
    <property type="match status" value="1"/>
</dbReference>
<dbReference type="Gene3D" id="3.10.10.10">
    <property type="entry name" value="HIV Type 1 Reverse Transcriptase, subunit A, domain 1"/>
    <property type="match status" value="1"/>
</dbReference>
<dbReference type="InterPro" id="IPR000477">
    <property type="entry name" value="RT_dom"/>
</dbReference>
<name>A0ABR3P0A5_9TELE</name>
<dbReference type="PANTHER" id="PTHR37984:SF5">
    <property type="entry name" value="PROTEIN NYNRIN-LIKE"/>
    <property type="match status" value="1"/>
</dbReference>
<evidence type="ECO:0000256" key="2">
    <source>
        <dbReference type="ARBA" id="ARBA00012180"/>
    </source>
</evidence>
<evidence type="ECO:0000259" key="4">
    <source>
        <dbReference type="Pfam" id="PF22938"/>
    </source>
</evidence>
<dbReference type="Gene3D" id="3.30.420.10">
    <property type="entry name" value="Ribonuclease H-like superfamily/Ribonuclease H"/>
    <property type="match status" value="1"/>
</dbReference>
<evidence type="ECO:0000313" key="5">
    <source>
        <dbReference type="EMBL" id="KAL1282575.1"/>
    </source>
</evidence>
<accession>A0ABR3P0A5</accession>
<dbReference type="CDD" id="cd01647">
    <property type="entry name" value="RT_LTR"/>
    <property type="match status" value="1"/>
</dbReference>
<protein>
    <recommendedName>
        <fullName evidence="2">ribonuclease H</fullName>
        <ecNumber evidence="2">3.1.26.4</ecNumber>
    </recommendedName>
</protein>
<dbReference type="EMBL" id="JAYMGO010000001">
    <property type="protein sequence ID" value="KAL1282575.1"/>
    <property type="molecule type" value="Genomic_DNA"/>
</dbReference>
<comment type="caution">
    <text evidence="5">The sequence shown here is derived from an EMBL/GenBank/DDBJ whole genome shotgun (WGS) entry which is preliminary data.</text>
</comment>
<dbReference type="SUPFAM" id="SSF53098">
    <property type="entry name" value="Ribonuclease H-like"/>
    <property type="match status" value="1"/>
</dbReference>
<dbReference type="InterPro" id="IPR012337">
    <property type="entry name" value="RNaseH-like_sf"/>
</dbReference>
<gene>
    <name evidence="5" type="ORF">QQF64_001378</name>
</gene>
<feature type="domain" description="Reverse transcriptase" evidence="3">
    <location>
        <begin position="609"/>
        <end position="743"/>
    </location>
</feature>
<feature type="domain" description="Integrase p58-like C-terminal" evidence="4">
    <location>
        <begin position="412"/>
        <end position="445"/>
    </location>
</feature>
<dbReference type="InterPro" id="IPR050951">
    <property type="entry name" value="Retrovirus_Pol_polyprotein"/>
</dbReference>
<sequence length="776" mass="86364">MKGLVSVNGRPEDQIEVQILRDTGANQSFIISDIIPLSEQTSCGSSVLIQGIEMGVVKVPLHRVHLQCKLLTGFVNVGVRSLFPVKGVTFILGNDLAGGKVTPVVEVVDKPDCFIAADDIAEKHPDVFVANVVTRAQAQRIGKDIVLNDSFISPLFADENVLPESHVVKDKKSGNVLQDAELLTKPVSRTVMIAAQRSDPFLVKCFSAAEHPTSVKDHTAEYVLDDGLLLRKWRPIAGNRKAKSKDSTCPVSSDPCYWVSSPYHPESQGSIERFHQTLKSMLRKYCLESGKDWDEGVPLVLFGIRETVQESLGFSPADLVFGHTVRGPLKILKEGMLDEGASKKENILDYVSRFRERLHTACMFAKNSLAEAQKNMKKRFDRKSVTRLIKPGDEVLVLLPVPGSALSARFAGPYVVSKKLSDTDYVIHTPDRKRKFRTCHVNMLKLYCSRESPERVAEEMVGSEAGPSTSVAVISRATSENCELESPPSAGESSADDGISVRNAQMSPRLSNSEILRTLPTFLTNLTETQKQDIVNLINEFLMLFGDTPTQTNVLQHDIKITCDFPIKQHAYRVNNTKRSIMKTEVEYLLENGLAEPSFSPWSSPCLLVPKPDGTFRFCTDYRKVNSVTVPDSYPMPRMEDCIDSLGSAKFVTKLDLLKGYWQVPLTSRAAEISAFVTPDDFLQYKVMAFGLRNAPATFQRLVNTVLSGIPNCNAYLDDLVIYSSDWQEHLTLLKIVFTRSHWSTRLSTRFTLSNQLTSPGLKHRTVPRTSAYADR</sequence>
<keyword evidence="6" id="KW-1185">Reference proteome</keyword>
<proteinExistence type="inferred from homology"/>
<dbReference type="Pfam" id="PF00078">
    <property type="entry name" value="RVT_1"/>
    <property type="match status" value="1"/>
</dbReference>
<dbReference type="EC" id="3.1.26.4" evidence="2"/>
<reference evidence="5 6" key="1">
    <citation type="submission" date="2023-09" db="EMBL/GenBank/DDBJ databases">
        <authorList>
            <person name="Wang M."/>
        </authorList>
    </citation>
    <scope>NUCLEOTIDE SEQUENCE [LARGE SCALE GENOMIC DNA]</scope>
    <source>
        <strain evidence="5">GT-2023</strain>
        <tissue evidence="5">Liver</tissue>
    </source>
</reference>
<dbReference type="InterPro" id="IPR043502">
    <property type="entry name" value="DNA/RNA_pol_sf"/>
</dbReference>
<dbReference type="InterPro" id="IPR036397">
    <property type="entry name" value="RNaseH_sf"/>
</dbReference>
<dbReference type="InterPro" id="IPR043128">
    <property type="entry name" value="Rev_trsase/Diguanyl_cyclase"/>
</dbReference>
<dbReference type="PANTHER" id="PTHR37984">
    <property type="entry name" value="PROTEIN CBG26694"/>
    <property type="match status" value="1"/>
</dbReference>
<comment type="similarity">
    <text evidence="1">Belongs to the beta type-B retroviral polymerase family. HERV class-II K(HML-2) pol subfamily.</text>
</comment>
<dbReference type="SUPFAM" id="SSF56672">
    <property type="entry name" value="DNA/RNA polymerases"/>
    <property type="match status" value="1"/>
</dbReference>
<evidence type="ECO:0000259" key="3">
    <source>
        <dbReference type="Pfam" id="PF00078"/>
    </source>
</evidence>
<evidence type="ECO:0000256" key="1">
    <source>
        <dbReference type="ARBA" id="ARBA00010879"/>
    </source>
</evidence>
<dbReference type="Gene3D" id="3.30.70.270">
    <property type="match status" value="1"/>
</dbReference>
<evidence type="ECO:0000313" key="6">
    <source>
        <dbReference type="Proteomes" id="UP001558613"/>
    </source>
</evidence>
<dbReference type="InterPro" id="IPR054465">
    <property type="entry name" value="Integrase_p58-like_C"/>
</dbReference>
<organism evidence="5 6">
    <name type="scientific">Cirrhinus molitorella</name>
    <name type="common">mud carp</name>
    <dbReference type="NCBI Taxonomy" id="172907"/>
    <lineage>
        <taxon>Eukaryota</taxon>
        <taxon>Metazoa</taxon>
        <taxon>Chordata</taxon>
        <taxon>Craniata</taxon>
        <taxon>Vertebrata</taxon>
        <taxon>Euteleostomi</taxon>
        <taxon>Actinopterygii</taxon>
        <taxon>Neopterygii</taxon>
        <taxon>Teleostei</taxon>
        <taxon>Ostariophysi</taxon>
        <taxon>Cypriniformes</taxon>
        <taxon>Cyprinidae</taxon>
        <taxon>Labeoninae</taxon>
        <taxon>Labeonini</taxon>
        <taxon>Cirrhinus</taxon>
    </lineage>
</organism>
<dbReference type="Proteomes" id="UP001558613">
    <property type="component" value="Unassembled WGS sequence"/>
</dbReference>